<accession>A0A4Q7ABT6</accession>
<keyword evidence="1" id="KW-1133">Transmembrane helix</keyword>
<dbReference type="InterPro" id="IPR041208">
    <property type="entry name" value="Cap15"/>
</dbReference>
<reference evidence="3 4" key="1">
    <citation type="submission" date="2019-02" db="EMBL/GenBank/DDBJ databases">
        <title>The Batch Genome Submission of Acinetobacter spp. strains.</title>
        <authorList>
            <person name="Qin J."/>
            <person name="Hu Y."/>
            <person name="Ye H."/>
            <person name="Wei L."/>
            <person name="Feng Y."/>
            <person name="Zong Z."/>
        </authorList>
    </citation>
    <scope>NUCLEOTIDE SEQUENCE [LARGE SCALE GENOMIC DNA]</scope>
    <source>
        <strain evidence="3 4">WCHAW060049</strain>
    </source>
</reference>
<dbReference type="AlphaFoldDB" id="A0A4Q7ABT6"/>
<keyword evidence="1" id="KW-0472">Membrane</keyword>
<gene>
    <name evidence="3" type="ORF">EXU28_18005</name>
</gene>
<feature type="transmembrane region" description="Helical" evidence="1">
    <location>
        <begin position="14"/>
        <end position="36"/>
    </location>
</feature>
<comment type="caution">
    <text evidence="3">The sequence shown here is derived from an EMBL/GenBank/DDBJ whole genome shotgun (WGS) entry which is preliminary data.</text>
</comment>
<dbReference type="EMBL" id="SGSQ01000041">
    <property type="protein sequence ID" value="RZG43092.1"/>
    <property type="molecule type" value="Genomic_DNA"/>
</dbReference>
<evidence type="ECO:0000259" key="2">
    <source>
        <dbReference type="Pfam" id="PF18153"/>
    </source>
</evidence>
<evidence type="ECO:0000256" key="1">
    <source>
        <dbReference type="SAM" id="Phobius"/>
    </source>
</evidence>
<feature type="domain" description="CD-NTase-associated protein 15" evidence="2">
    <location>
        <begin position="78"/>
        <end position="192"/>
    </location>
</feature>
<feature type="transmembrane region" description="Helical" evidence="1">
    <location>
        <begin position="42"/>
        <end position="61"/>
    </location>
</feature>
<name>A0A4Q7ABT6_9GAMM</name>
<evidence type="ECO:0000313" key="4">
    <source>
        <dbReference type="Proteomes" id="UP000293863"/>
    </source>
</evidence>
<organism evidence="3 4">
    <name type="scientific">Acinetobacter wuhouensis</name>
    <dbReference type="NCBI Taxonomy" id="1879050"/>
    <lineage>
        <taxon>Bacteria</taxon>
        <taxon>Pseudomonadati</taxon>
        <taxon>Pseudomonadota</taxon>
        <taxon>Gammaproteobacteria</taxon>
        <taxon>Moraxellales</taxon>
        <taxon>Moraxellaceae</taxon>
        <taxon>Acinetobacter</taxon>
    </lineage>
</organism>
<keyword evidence="4" id="KW-1185">Reference proteome</keyword>
<sequence length="213" mass="24234">MSFLVLKFNELTKIIYLFVGLTGVFIGLIQFVNWLVAGSLTLLQSLTPSITVSLFILGLLLRTVTIKHKFLSIIIGKPIIHGLWKGNLTSNFEVNGQKIPPIEIYFFIKQTFLITTIKSYTSHQASESIITALSHNKDSEISDFIYIYKFYRTKHSENKVTFGSGNLRLINQGQTLEGFYWTTANTCGEIELNLIERNCESIDSYQLAKQHDK</sequence>
<keyword evidence="1" id="KW-0812">Transmembrane</keyword>
<protein>
    <recommendedName>
        <fullName evidence="2">CD-NTase-associated protein 15 domain-containing protein</fullName>
    </recommendedName>
</protein>
<dbReference type="Proteomes" id="UP000293863">
    <property type="component" value="Unassembled WGS sequence"/>
</dbReference>
<dbReference type="Pfam" id="PF18153">
    <property type="entry name" value="Cap15_CD_rec"/>
    <property type="match status" value="1"/>
</dbReference>
<proteinExistence type="predicted"/>
<evidence type="ECO:0000313" key="3">
    <source>
        <dbReference type="EMBL" id="RZG43092.1"/>
    </source>
</evidence>
<dbReference type="RefSeq" id="WP_000009204.1">
    <property type="nucleotide sequence ID" value="NZ_SGSQ01000041.1"/>
</dbReference>